<feature type="transmembrane region" description="Helical" evidence="8">
    <location>
        <begin position="436"/>
        <end position="455"/>
    </location>
</feature>
<feature type="signal peptide" evidence="9">
    <location>
        <begin position="1"/>
        <end position="33"/>
    </location>
</feature>
<dbReference type="OrthoDB" id="4540492at2759"/>
<dbReference type="Proteomes" id="UP000053617">
    <property type="component" value="Unassembled WGS sequence"/>
</dbReference>
<organism evidence="11 12">
    <name type="scientific">Rhinocladiella mackenziei CBS 650.93</name>
    <dbReference type="NCBI Taxonomy" id="1442369"/>
    <lineage>
        <taxon>Eukaryota</taxon>
        <taxon>Fungi</taxon>
        <taxon>Dikarya</taxon>
        <taxon>Ascomycota</taxon>
        <taxon>Pezizomycotina</taxon>
        <taxon>Eurotiomycetes</taxon>
        <taxon>Chaetothyriomycetidae</taxon>
        <taxon>Chaetothyriales</taxon>
        <taxon>Herpotrichiellaceae</taxon>
        <taxon>Rhinocladiella</taxon>
    </lineage>
</organism>
<keyword evidence="9" id="KW-0732">Signal</keyword>
<dbReference type="InterPro" id="IPR020846">
    <property type="entry name" value="MFS_dom"/>
</dbReference>
<dbReference type="NCBIfam" id="TIGR00879">
    <property type="entry name" value="SP"/>
    <property type="match status" value="1"/>
</dbReference>
<dbReference type="SUPFAM" id="SSF103473">
    <property type="entry name" value="MFS general substrate transporter"/>
    <property type="match status" value="1"/>
</dbReference>
<keyword evidence="4 8" id="KW-0812">Transmembrane</keyword>
<dbReference type="Gene3D" id="1.20.1250.20">
    <property type="entry name" value="MFS general substrate transporter like domains"/>
    <property type="match status" value="1"/>
</dbReference>
<evidence type="ECO:0000259" key="10">
    <source>
        <dbReference type="PROSITE" id="PS50850"/>
    </source>
</evidence>
<evidence type="ECO:0000256" key="1">
    <source>
        <dbReference type="ARBA" id="ARBA00004141"/>
    </source>
</evidence>
<evidence type="ECO:0000256" key="4">
    <source>
        <dbReference type="ARBA" id="ARBA00022692"/>
    </source>
</evidence>
<evidence type="ECO:0000256" key="9">
    <source>
        <dbReference type="SAM" id="SignalP"/>
    </source>
</evidence>
<keyword evidence="6 8" id="KW-0472">Membrane</keyword>
<dbReference type="HOGENOM" id="CLU_001265_30_13_1"/>
<feature type="transmembrane region" description="Helical" evidence="8">
    <location>
        <begin position="404"/>
        <end position="424"/>
    </location>
</feature>
<dbReference type="GO" id="GO:0016020">
    <property type="term" value="C:membrane"/>
    <property type="evidence" value="ECO:0007669"/>
    <property type="project" value="UniProtKB-SubCell"/>
</dbReference>
<feature type="transmembrane region" description="Helical" evidence="8">
    <location>
        <begin position="176"/>
        <end position="199"/>
    </location>
</feature>
<evidence type="ECO:0000256" key="2">
    <source>
        <dbReference type="ARBA" id="ARBA00010992"/>
    </source>
</evidence>
<evidence type="ECO:0000256" key="6">
    <source>
        <dbReference type="ARBA" id="ARBA00023136"/>
    </source>
</evidence>
<feature type="transmembrane region" description="Helical" evidence="8">
    <location>
        <begin position="148"/>
        <end position="170"/>
    </location>
</feature>
<dbReference type="PRINTS" id="PR00171">
    <property type="entry name" value="SUGRTRNSPORT"/>
</dbReference>
<reference evidence="11 12" key="1">
    <citation type="submission" date="2015-01" db="EMBL/GenBank/DDBJ databases">
        <title>The Genome Sequence of Rhinocladiella mackenzie CBS 650.93.</title>
        <authorList>
            <consortium name="The Broad Institute Genomics Platform"/>
            <person name="Cuomo C."/>
            <person name="de Hoog S."/>
            <person name="Gorbushina A."/>
            <person name="Stielow B."/>
            <person name="Teixiera M."/>
            <person name="Abouelleil A."/>
            <person name="Chapman S.B."/>
            <person name="Priest M."/>
            <person name="Young S.K."/>
            <person name="Wortman J."/>
            <person name="Nusbaum C."/>
            <person name="Birren B."/>
        </authorList>
    </citation>
    <scope>NUCLEOTIDE SEQUENCE [LARGE SCALE GENOMIC DNA]</scope>
    <source>
        <strain evidence="11 12">CBS 650.93</strain>
    </source>
</reference>
<protein>
    <recommendedName>
        <fullName evidence="10">Major facilitator superfamily (MFS) profile domain-containing protein</fullName>
    </recommendedName>
</protein>
<dbReference type="InterPro" id="IPR050360">
    <property type="entry name" value="MFS_Sugar_Transporters"/>
</dbReference>
<feature type="transmembrane region" description="Helical" evidence="8">
    <location>
        <begin position="113"/>
        <end position="136"/>
    </location>
</feature>
<evidence type="ECO:0000313" key="12">
    <source>
        <dbReference type="Proteomes" id="UP000053617"/>
    </source>
</evidence>
<dbReference type="Pfam" id="PF00083">
    <property type="entry name" value="Sugar_tr"/>
    <property type="match status" value="1"/>
</dbReference>
<evidence type="ECO:0000256" key="8">
    <source>
        <dbReference type="SAM" id="Phobius"/>
    </source>
</evidence>
<proteinExistence type="inferred from homology"/>
<dbReference type="InterPro" id="IPR005829">
    <property type="entry name" value="Sugar_transporter_CS"/>
</dbReference>
<keyword evidence="5 8" id="KW-1133">Transmembrane helix</keyword>
<feature type="domain" description="Major facilitator superfamily (MFS) profile" evidence="10">
    <location>
        <begin position="21"/>
        <end position="458"/>
    </location>
</feature>
<dbReference type="GeneID" id="25299297"/>
<dbReference type="InterPro" id="IPR003663">
    <property type="entry name" value="Sugar/inositol_transpt"/>
</dbReference>
<evidence type="ECO:0000256" key="3">
    <source>
        <dbReference type="ARBA" id="ARBA00022448"/>
    </source>
</evidence>
<dbReference type="InterPro" id="IPR036259">
    <property type="entry name" value="MFS_trans_sf"/>
</dbReference>
<feature type="transmembrane region" description="Helical" evidence="8">
    <location>
        <begin position="88"/>
        <end position="107"/>
    </location>
</feature>
<dbReference type="PROSITE" id="PS00217">
    <property type="entry name" value="SUGAR_TRANSPORT_2"/>
    <property type="match status" value="1"/>
</dbReference>
<comment type="subcellular location">
    <subcellularLocation>
        <location evidence="1">Membrane</location>
        <topology evidence="1">Multi-pass membrane protein</topology>
    </subcellularLocation>
</comment>
<feature type="transmembrane region" description="Helical" evidence="8">
    <location>
        <begin position="57"/>
        <end position="76"/>
    </location>
</feature>
<feature type="chain" id="PRO_5002242624" description="Major facilitator superfamily (MFS) profile domain-containing protein" evidence="9">
    <location>
        <begin position="34"/>
        <end position="518"/>
    </location>
</feature>
<dbReference type="RefSeq" id="XP_013266624.1">
    <property type="nucleotide sequence ID" value="XM_013411170.1"/>
</dbReference>
<sequence length="518" mass="56472">MLTQITTGRMPRDSKVTLILLLWCSSILSTTLGYDASVMNGLNILPSYTDYFRLNTSTLALQSAISWAGCAVAGLFYGKLTDWLGRKWAMWISAAITLVGVILQAAAQNIAMFVVARFVVGLGNGATYLCGPIYLAETLPLKWRAIGLGIFMDFFYVGGLLAAGITYGTAKMESTWAWRLPSALQSFFTILSVIALPFIPETPRWLVYRGRHAEALDAIAVTHAHGNREDPMVLVIYKEIIDTLAQEAESGRRTSYRELVKSKSSLRRLMLCASVAVITMVSGNNIISFYLGTMLSNAGITDSTTQLEINIILNAWCLVVALIGTSLLDGVGRKPVAIYSTVAMTVFIFMVGGLTKAYGSSDNHSGIYGTVAAIFLFQGAYSFAWTPLAMLYPPEILNFCCRSVGMGIYTFLTNGFGLMVTMAFPYALEAITWKTYMINGAWDVLQVIFVVLFWVETKGKTLEEMDEIFEGASRSTTLHVQDVLDGMEPGLALDGVEVITVGVSDAKTSTTKQDSSVA</sequence>
<evidence type="ECO:0000256" key="7">
    <source>
        <dbReference type="RuleBase" id="RU003346"/>
    </source>
</evidence>
<dbReference type="EMBL" id="KN847486">
    <property type="protein sequence ID" value="KIW99487.1"/>
    <property type="molecule type" value="Genomic_DNA"/>
</dbReference>
<evidence type="ECO:0000313" key="11">
    <source>
        <dbReference type="EMBL" id="KIW99487.1"/>
    </source>
</evidence>
<dbReference type="GO" id="GO:0005351">
    <property type="term" value="F:carbohydrate:proton symporter activity"/>
    <property type="evidence" value="ECO:0007669"/>
    <property type="project" value="TreeGrafter"/>
</dbReference>
<feature type="transmembrane region" description="Helical" evidence="8">
    <location>
        <begin position="367"/>
        <end position="392"/>
    </location>
</feature>
<feature type="transmembrane region" description="Helical" evidence="8">
    <location>
        <begin position="336"/>
        <end position="355"/>
    </location>
</feature>
<feature type="transmembrane region" description="Helical" evidence="8">
    <location>
        <begin position="311"/>
        <end position="329"/>
    </location>
</feature>
<dbReference type="PROSITE" id="PS50850">
    <property type="entry name" value="MFS"/>
    <property type="match status" value="1"/>
</dbReference>
<dbReference type="FunFam" id="1.20.1250.20:FF:000134">
    <property type="entry name" value="MFS sugar transporter protein"/>
    <property type="match status" value="1"/>
</dbReference>
<dbReference type="AlphaFoldDB" id="A0A0D2GM96"/>
<comment type="similarity">
    <text evidence="2 7">Belongs to the major facilitator superfamily. Sugar transporter (TC 2.A.1.1) family.</text>
</comment>
<dbReference type="PANTHER" id="PTHR48022">
    <property type="entry name" value="PLASTIDIC GLUCOSE TRANSPORTER 4"/>
    <property type="match status" value="1"/>
</dbReference>
<accession>A0A0D2GM96</accession>
<keyword evidence="3 7" id="KW-0813">Transport</keyword>
<dbReference type="PANTHER" id="PTHR48022:SF31">
    <property type="entry name" value="HEXOSE TRANSPORTER"/>
    <property type="match status" value="1"/>
</dbReference>
<keyword evidence="12" id="KW-1185">Reference proteome</keyword>
<feature type="transmembrane region" description="Helical" evidence="8">
    <location>
        <begin position="269"/>
        <end position="291"/>
    </location>
</feature>
<name>A0A0D2GM96_9EURO</name>
<dbReference type="VEuPathDB" id="FungiDB:Z518_11226"/>
<dbReference type="InterPro" id="IPR005828">
    <property type="entry name" value="MFS_sugar_transport-like"/>
</dbReference>
<evidence type="ECO:0000256" key="5">
    <source>
        <dbReference type="ARBA" id="ARBA00022989"/>
    </source>
</evidence>
<gene>
    <name evidence="11" type="ORF">Z518_11226</name>
</gene>